<feature type="compositionally biased region" description="Polar residues" evidence="1">
    <location>
        <begin position="92"/>
        <end position="107"/>
    </location>
</feature>
<reference evidence="2" key="1">
    <citation type="submission" date="2020-11" db="EMBL/GenBank/DDBJ databases">
        <authorList>
            <consortium name="DOE Joint Genome Institute"/>
            <person name="Ahrendt S."/>
            <person name="Riley R."/>
            <person name="Andreopoulos W."/>
            <person name="Labutti K."/>
            <person name="Pangilinan J."/>
            <person name="Ruiz-Duenas F.J."/>
            <person name="Barrasa J.M."/>
            <person name="Sanchez-Garcia M."/>
            <person name="Camarero S."/>
            <person name="Miyauchi S."/>
            <person name="Serrano A."/>
            <person name="Linde D."/>
            <person name="Babiker R."/>
            <person name="Drula E."/>
            <person name="Ayuso-Fernandez I."/>
            <person name="Pacheco R."/>
            <person name="Padilla G."/>
            <person name="Ferreira P."/>
            <person name="Barriuso J."/>
            <person name="Kellner H."/>
            <person name="Castanera R."/>
            <person name="Alfaro M."/>
            <person name="Ramirez L."/>
            <person name="Pisabarro A.G."/>
            <person name="Kuo A."/>
            <person name="Tritt A."/>
            <person name="Lipzen A."/>
            <person name="He G."/>
            <person name="Yan M."/>
            <person name="Ng V."/>
            <person name="Cullen D."/>
            <person name="Martin F."/>
            <person name="Rosso M.-N."/>
            <person name="Henrissat B."/>
            <person name="Hibbett D."/>
            <person name="Martinez A.T."/>
            <person name="Grigoriev I.V."/>
        </authorList>
    </citation>
    <scope>NUCLEOTIDE SEQUENCE</scope>
    <source>
        <strain evidence="2">CBS 506.95</strain>
    </source>
</reference>
<name>A0A9P6ESD3_9AGAR</name>
<dbReference type="EMBL" id="MU157827">
    <property type="protein sequence ID" value="KAF9533997.1"/>
    <property type="molecule type" value="Genomic_DNA"/>
</dbReference>
<dbReference type="AlphaFoldDB" id="A0A9P6ESD3"/>
<sequence length="931" mass="102153">MPNSQGGKRFPQCLCRGKSECTINVVQIWTTTSPQMLFENPVTSFNHDSMANQQPYNYQNQGQNLQFTPQNSPYRNQTFDQQQVGSILTASIGTAPGASSTHPQTSFRAPAHKHAHHLHSIPPREKSTRTLIVDHMLWVHGRTRFAQARAELGMTDRTGGPTSPNYSHRSRPEGYEEEEEDGSEGEEVVVLKPRTGDPSNPHNDEEEDRLKRQDLALARSLRIRAEGLEKVITSMLDQPPPVHPLNDEDVVTPPTSPKLNATSLQDPHRLPNGVRLRLALGTIVNDLFARQAPRPPYRHAQPTSVAKAPTPTPSESSALPTPSDLPDALIGLAPVSGAFAHIPRPPAQHHPPSRVQSSSYNEYPSHYSYQSQNQAGSSQIQFAGYHSQPPPLEKNIRPRPSPRTRELYIVGSDPSTANSPPAFRCPRHLHTGCEICVEAKSPPRPTGNSRGRSSSSAAERSGGGPSSNWRYRSGSLSGGGLTGWQDGSGVGSGLLRPGVVGNTLRRKAFEKESTSGGGNTKLSKLVPRFIRLSALVAAELGREARGEEDDSSSDDERGGTSGGDREDAAGAGGSTAGTPATPSGNVSTPGRSPWGGPGGGYTSLPASPSITRATTQNHASRERTRMYDHALRPSREWYMLLAGLLTRSVLEGYLTAGWNGLQGVQCLLMVGLGINENAKKKRDTYEEDENDEDDDEIFAEFDPDELPTLIQAVRILFPSLREGSSGVKDQAEEEFEIEMLGRLRRFYDIPISTPDCSTHMEDLAWSFPAEPVERAAVRYCEAISRWRGKPELQTKPQIPEPTSPGGTTPMTIDSLVHSNPTSPVMPHSGLRGSSRRRKLKKPSIDIYFPRAQPPPSPLLSTLHRLQQHQQQQQHQQSQPSQYPQQPSPHYQQSMHHHHQRTPSSGSWNPNKRYREADDVGGPNTSKRMFAS</sequence>
<feature type="compositionally biased region" description="Basic and acidic residues" evidence="1">
    <location>
        <begin position="554"/>
        <end position="568"/>
    </location>
</feature>
<evidence type="ECO:0000313" key="2">
    <source>
        <dbReference type="EMBL" id="KAF9533997.1"/>
    </source>
</evidence>
<accession>A0A9P6ESD3</accession>
<comment type="caution">
    <text evidence="2">The sequence shown here is derived from an EMBL/GenBank/DDBJ whole genome shotgun (WGS) entry which is preliminary data.</text>
</comment>
<feature type="compositionally biased region" description="Low complexity" evidence="1">
    <location>
        <begin position="576"/>
        <end position="592"/>
    </location>
</feature>
<protein>
    <submittedName>
        <fullName evidence="2">Uncharacterized protein</fullName>
    </submittedName>
</protein>
<feature type="compositionally biased region" description="Polar residues" evidence="1">
    <location>
        <begin position="804"/>
        <end position="822"/>
    </location>
</feature>
<evidence type="ECO:0000313" key="3">
    <source>
        <dbReference type="Proteomes" id="UP000807306"/>
    </source>
</evidence>
<proteinExistence type="predicted"/>
<feature type="region of interest" description="Disordered" evidence="1">
    <location>
        <begin position="292"/>
        <end position="423"/>
    </location>
</feature>
<feature type="region of interest" description="Disordered" evidence="1">
    <location>
        <begin position="438"/>
        <end position="474"/>
    </location>
</feature>
<feature type="region of interest" description="Disordered" evidence="1">
    <location>
        <begin position="92"/>
        <end position="126"/>
    </location>
</feature>
<feature type="compositionally biased region" description="Acidic residues" evidence="1">
    <location>
        <begin position="175"/>
        <end position="187"/>
    </location>
</feature>
<feature type="compositionally biased region" description="Basic residues" evidence="1">
    <location>
        <begin position="110"/>
        <end position="119"/>
    </location>
</feature>
<feature type="region of interest" description="Disordered" evidence="1">
    <location>
        <begin position="790"/>
        <end position="931"/>
    </location>
</feature>
<keyword evidence="3" id="KW-1185">Reference proteome</keyword>
<feature type="compositionally biased region" description="Low complexity" evidence="1">
    <location>
        <begin position="867"/>
        <end position="893"/>
    </location>
</feature>
<feature type="region of interest" description="Disordered" evidence="1">
    <location>
        <begin position="152"/>
        <end position="211"/>
    </location>
</feature>
<feature type="compositionally biased region" description="Polar residues" evidence="1">
    <location>
        <begin position="604"/>
        <end position="618"/>
    </location>
</feature>
<feature type="region of interest" description="Disordered" evidence="1">
    <location>
        <begin position="236"/>
        <end position="270"/>
    </location>
</feature>
<feature type="compositionally biased region" description="Low complexity" evidence="1">
    <location>
        <begin position="446"/>
        <end position="460"/>
    </location>
</feature>
<feature type="compositionally biased region" description="Polar residues" evidence="1">
    <location>
        <begin position="354"/>
        <end position="381"/>
    </location>
</feature>
<gene>
    <name evidence="2" type="ORF">CPB83DRAFT_419110</name>
</gene>
<dbReference type="OrthoDB" id="2534923at2759"/>
<organism evidence="2 3">
    <name type="scientific">Crepidotus variabilis</name>
    <dbReference type="NCBI Taxonomy" id="179855"/>
    <lineage>
        <taxon>Eukaryota</taxon>
        <taxon>Fungi</taxon>
        <taxon>Dikarya</taxon>
        <taxon>Basidiomycota</taxon>
        <taxon>Agaricomycotina</taxon>
        <taxon>Agaricomycetes</taxon>
        <taxon>Agaricomycetidae</taxon>
        <taxon>Agaricales</taxon>
        <taxon>Agaricineae</taxon>
        <taxon>Crepidotaceae</taxon>
        <taxon>Crepidotus</taxon>
    </lineage>
</organism>
<feature type="region of interest" description="Disordered" evidence="1">
    <location>
        <begin position="541"/>
        <end position="627"/>
    </location>
</feature>
<evidence type="ECO:0000256" key="1">
    <source>
        <dbReference type="SAM" id="MobiDB-lite"/>
    </source>
</evidence>
<dbReference type="Proteomes" id="UP000807306">
    <property type="component" value="Unassembled WGS sequence"/>
</dbReference>
<feature type="compositionally biased region" description="Polar residues" evidence="1">
    <location>
        <begin position="922"/>
        <end position="931"/>
    </location>
</feature>